<reference evidence="3" key="1">
    <citation type="submission" date="2019-08" db="EMBL/GenBank/DDBJ databases">
        <title>The genome of the North American firefly Photinus pyralis.</title>
        <authorList>
            <consortium name="Photinus pyralis genome working group"/>
            <person name="Fallon T.R."/>
            <person name="Sander Lower S.E."/>
            <person name="Weng J.-K."/>
        </authorList>
    </citation>
    <scope>NUCLEOTIDE SEQUENCE</scope>
    <source>
        <strain evidence="3">TRF0915ILg1</strain>
        <tissue evidence="3">Whole body</tissue>
    </source>
</reference>
<sequence length="286" mass="32558">MHFTDPIACSSAVAKVKEFMKATIQNEVVESDSSDHSDKPEDNFSLWDDHHKLVHKSWKTAKSDDAISDRNLDSRPPPSLFESPPDILNCLHENSDIELSYNPVDHSGSASSDENDTVPKKRKRNNSQLESNSVLRVIEINSSANEIHATLMKRGKAIAARQCQEKFCDVTRNTSFAEYWAMGGHNKRVSYLVSVVNIVEKKVSKQKVADESKQKFPRQPKSIFHHTVIRKVYEKIFHELKITKKKDICPNGDQLHMKISANAENIEELTRQLANHQDEADYAYKS</sequence>
<dbReference type="Proteomes" id="UP000801492">
    <property type="component" value="Unassembled WGS sequence"/>
</dbReference>
<keyword evidence="4" id="KW-1185">Reference proteome</keyword>
<dbReference type="AlphaFoldDB" id="A0A8K0CA64"/>
<comment type="caution">
    <text evidence="3">The sequence shown here is derived from an EMBL/GenBank/DDBJ whole genome shotgun (WGS) entry which is preliminary data.</text>
</comment>
<gene>
    <name evidence="3" type="ORF">ILUMI_22434</name>
</gene>
<evidence type="ECO:0000313" key="4">
    <source>
        <dbReference type="Proteomes" id="UP000801492"/>
    </source>
</evidence>
<name>A0A8K0CA64_IGNLU</name>
<accession>A0A8K0CA64</accession>
<protein>
    <submittedName>
        <fullName evidence="3">Uncharacterized protein</fullName>
    </submittedName>
</protein>
<evidence type="ECO:0000256" key="1">
    <source>
        <dbReference type="SAM" id="Coils"/>
    </source>
</evidence>
<evidence type="ECO:0000313" key="3">
    <source>
        <dbReference type="EMBL" id="KAF2883745.1"/>
    </source>
</evidence>
<organism evidence="3 4">
    <name type="scientific">Ignelater luminosus</name>
    <name type="common">Cucubano</name>
    <name type="synonym">Pyrophorus luminosus</name>
    <dbReference type="NCBI Taxonomy" id="2038154"/>
    <lineage>
        <taxon>Eukaryota</taxon>
        <taxon>Metazoa</taxon>
        <taxon>Ecdysozoa</taxon>
        <taxon>Arthropoda</taxon>
        <taxon>Hexapoda</taxon>
        <taxon>Insecta</taxon>
        <taxon>Pterygota</taxon>
        <taxon>Neoptera</taxon>
        <taxon>Endopterygota</taxon>
        <taxon>Coleoptera</taxon>
        <taxon>Polyphaga</taxon>
        <taxon>Elateriformia</taxon>
        <taxon>Elateroidea</taxon>
        <taxon>Elateridae</taxon>
        <taxon>Agrypninae</taxon>
        <taxon>Pyrophorini</taxon>
        <taxon>Ignelater</taxon>
    </lineage>
</organism>
<proteinExistence type="predicted"/>
<keyword evidence="1" id="KW-0175">Coiled coil</keyword>
<feature type="region of interest" description="Disordered" evidence="2">
    <location>
        <begin position="67"/>
        <end position="86"/>
    </location>
</feature>
<feature type="region of interest" description="Disordered" evidence="2">
    <location>
        <begin position="101"/>
        <end position="128"/>
    </location>
</feature>
<feature type="coiled-coil region" evidence="1">
    <location>
        <begin position="259"/>
        <end position="286"/>
    </location>
</feature>
<dbReference type="EMBL" id="VTPC01090298">
    <property type="protein sequence ID" value="KAF2883745.1"/>
    <property type="molecule type" value="Genomic_DNA"/>
</dbReference>
<evidence type="ECO:0000256" key="2">
    <source>
        <dbReference type="SAM" id="MobiDB-lite"/>
    </source>
</evidence>